<evidence type="ECO:0000256" key="1">
    <source>
        <dbReference type="SAM" id="Phobius"/>
    </source>
</evidence>
<accession>A0A9P0J9G2</accession>
<evidence type="ECO:0000313" key="3">
    <source>
        <dbReference type="Proteomes" id="UP001154329"/>
    </source>
</evidence>
<evidence type="ECO:0000313" key="2">
    <source>
        <dbReference type="EMBL" id="CAH1732886.1"/>
    </source>
</evidence>
<protein>
    <submittedName>
        <fullName evidence="2">Uncharacterized protein</fullName>
    </submittedName>
</protein>
<keyword evidence="1" id="KW-1133">Transmembrane helix</keyword>
<sequence length="205" mass="23852">MISPFAFRNRRRSQLAAPPATHTHTPVGNYNTSNNDCRLWRESRTPFVVIIVQFVRRTHVMTLSTPACPALVRRSTRRAHVVAVSHARYTTSEDPRPPLSFRVRFIIYFFFQFRFNNNFILPSRVVRSSLVLHAVPLIIISSSYYFERNLNRLYELYDVVLFLIFSHWAPLLSIKKKKKNKLFISTDTLVVCVSSVVSSRVTIFS</sequence>
<feature type="transmembrane region" description="Helical" evidence="1">
    <location>
        <begin position="125"/>
        <end position="144"/>
    </location>
</feature>
<dbReference type="Proteomes" id="UP001154329">
    <property type="component" value="Chromosome 3"/>
</dbReference>
<keyword evidence="3" id="KW-1185">Reference proteome</keyword>
<name>A0A9P0J9G2_APHGO</name>
<reference evidence="2" key="2">
    <citation type="submission" date="2022-10" db="EMBL/GenBank/DDBJ databases">
        <authorList>
            <consortium name="ENA_rothamsted_submissions"/>
            <consortium name="culmorum"/>
            <person name="King R."/>
        </authorList>
    </citation>
    <scope>NUCLEOTIDE SEQUENCE</scope>
</reference>
<keyword evidence="1" id="KW-0812">Transmembrane</keyword>
<gene>
    <name evidence="2" type="ORF">APHIGO_LOCUS9306</name>
</gene>
<reference evidence="2" key="1">
    <citation type="submission" date="2022-02" db="EMBL/GenBank/DDBJ databases">
        <authorList>
            <person name="King R."/>
        </authorList>
    </citation>
    <scope>NUCLEOTIDE SEQUENCE</scope>
</reference>
<feature type="transmembrane region" description="Helical" evidence="1">
    <location>
        <begin position="156"/>
        <end position="174"/>
    </location>
</feature>
<keyword evidence="1" id="KW-0472">Membrane</keyword>
<organism evidence="2 3">
    <name type="scientific">Aphis gossypii</name>
    <name type="common">Cotton aphid</name>
    <dbReference type="NCBI Taxonomy" id="80765"/>
    <lineage>
        <taxon>Eukaryota</taxon>
        <taxon>Metazoa</taxon>
        <taxon>Ecdysozoa</taxon>
        <taxon>Arthropoda</taxon>
        <taxon>Hexapoda</taxon>
        <taxon>Insecta</taxon>
        <taxon>Pterygota</taxon>
        <taxon>Neoptera</taxon>
        <taxon>Paraneoptera</taxon>
        <taxon>Hemiptera</taxon>
        <taxon>Sternorrhyncha</taxon>
        <taxon>Aphidomorpha</taxon>
        <taxon>Aphidoidea</taxon>
        <taxon>Aphididae</taxon>
        <taxon>Aphidini</taxon>
        <taxon>Aphis</taxon>
        <taxon>Aphis</taxon>
    </lineage>
</organism>
<proteinExistence type="predicted"/>
<dbReference type="EMBL" id="OU899036">
    <property type="protein sequence ID" value="CAH1732886.1"/>
    <property type="molecule type" value="Genomic_DNA"/>
</dbReference>
<dbReference type="AlphaFoldDB" id="A0A9P0J9G2"/>